<dbReference type="KEGG" id="thu:AC731_008215"/>
<name>A0A127K4P5_9RHOO</name>
<organism evidence="1 2">
    <name type="scientific">Thauera humireducens</name>
    <dbReference type="NCBI Taxonomy" id="1134435"/>
    <lineage>
        <taxon>Bacteria</taxon>
        <taxon>Pseudomonadati</taxon>
        <taxon>Pseudomonadota</taxon>
        <taxon>Betaproteobacteria</taxon>
        <taxon>Rhodocyclales</taxon>
        <taxon>Zoogloeaceae</taxon>
        <taxon>Thauera</taxon>
    </lineage>
</organism>
<dbReference type="STRING" id="1134435.AC731_008215"/>
<keyword evidence="2" id="KW-1185">Reference proteome</keyword>
<dbReference type="SUPFAM" id="SSF159245">
    <property type="entry name" value="AttH-like"/>
    <property type="match status" value="1"/>
</dbReference>
<dbReference type="AlphaFoldDB" id="A0A127K4P5"/>
<gene>
    <name evidence="1" type="ORF">AC731_008215</name>
</gene>
<protein>
    <submittedName>
        <fullName evidence="1">Uncharacterized protein</fullName>
    </submittedName>
</protein>
<evidence type="ECO:0000313" key="1">
    <source>
        <dbReference type="EMBL" id="AMO36929.1"/>
    </source>
</evidence>
<dbReference type="EMBL" id="CP014646">
    <property type="protein sequence ID" value="AMO36929.1"/>
    <property type="molecule type" value="Genomic_DNA"/>
</dbReference>
<reference evidence="2" key="1">
    <citation type="submission" date="2016-03" db="EMBL/GenBank/DDBJ databases">
        <authorList>
            <person name="Ma C."/>
            <person name="Zhou S."/>
            <person name="Yang G."/>
        </authorList>
    </citation>
    <scope>NUCLEOTIDE SEQUENCE [LARGE SCALE GENOMIC DNA]</scope>
    <source>
        <strain evidence="2">SgZ-1</strain>
    </source>
</reference>
<dbReference type="Proteomes" id="UP000036902">
    <property type="component" value="Chromosome"/>
</dbReference>
<sequence>MLTAADDYPVHQLPEPVAFAGSDRNFYDRYYFQGYDAASEVFFGAALGVYPHLNIIDAAFMVQRDGVQHSVFASRHLDYERMDTRVGPIAVEVLEPLKRLRVAVDDAAHNVKAVLEFTGRAAPVEEPRFTHRAGSLTVLDLTRMTQGGTWQGEIALGDERLAVHGWRGARDRSWGVRPLGPRDTRPHAPAGEPQWYWLWAPLHFDDCMLFFHTNDDAQGQGWNRAAVLVPLDGGAPQKLESVRHQAAYRPGTRQLAGLRISATLPAGEEIVVELNCGEVVYKQGEGYNHPVWGHGMYHGVFETAFQNLDTRVLDPNDFAQVHLHALCSAELRRPGQAPCRGQGVVEQMIVGAHAPSGFKGLLDVAA</sequence>
<proteinExistence type="predicted"/>
<evidence type="ECO:0000313" key="2">
    <source>
        <dbReference type="Proteomes" id="UP000036902"/>
    </source>
</evidence>
<accession>A0A127K4P5</accession>
<dbReference type="RefSeq" id="WP_048705053.1">
    <property type="nucleotide sequence ID" value="NZ_CP014646.1"/>
</dbReference>